<dbReference type="SUPFAM" id="SSF109604">
    <property type="entry name" value="HD-domain/PDEase-like"/>
    <property type="match status" value="1"/>
</dbReference>
<comment type="similarity">
    <text evidence="3 15">Belongs to the NadD family.</text>
</comment>
<keyword evidence="6 15" id="KW-0548">Nucleotidyltransferase</keyword>
<comment type="function">
    <text evidence="1 15">Catalyzes the reversible adenylation of nicotinate mononucleotide (NaMN) to nicotinic acid adenine dinucleotide (NaAD).</text>
</comment>
<dbReference type="SUPFAM" id="SSF52374">
    <property type="entry name" value="Nucleotidylyl transferase"/>
    <property type="match status" value="1"/>
</dbReference>
<evidence type="ECO:0000313" key="18">
    <source>
        <dbReference type="Proteomes" id="UP000886852"/>
    </source>
</evidence>
<evidence type="ECO:0000256" key="1">
    <source>
        <dbReference type="ARBA" id="ARBA00002324"/>
    </source>
</evidence>
<accession>A0A9D1MWB5</accession>
<comment type="caution">
    <text evidence="17">The sequence shown here is derived from an EMBL/GenBank/DDBJ whole genome shotgun (WGS) entry which is preliminary data.</text>
</comment>
<keyword evidence="11" id="KW-0408">Iron</keyword>
<comment type="catalytic activity">
    <reaction evidence="13 15">
        <text>nicotinate beta-D-ribonucleotide + ATP + H(+) = deamido-NAD(+) + diphosphate</text>
        <dbReference type="Rhea" id="RHEA:22860"/>
        <dbReference type="ChEBI" id="CHEBI:15378"/>
        <dbReference type="ChEBI" id="CHEBI:30616"/>
        <dbReference type="ChEBI" id="CHEBI:33019"/>
        <dbReference type="ChEBI" id="CHEBI:57502"/>
        <dbReference type="ChEBI" id="CHEBI:58437"/>
        <dbReference type="EC" id="2.7.7.18"/>
    </reaction>
</comment>
<dbReference type="GO" id="GO:0009435">
    <property type="term" value="P:NAD+ biosynthetic process"/>
    <property type="evidence" value="ECO:0007669"/>
    <property type="project" value="UniProtKB-UniRule"/>
</dbReference>
<keyword evidence="12 15" id="KW-0520">NAD</keyword>
<evidence type="ECO:0000256" key="4">
    <source>
        <dbReference type="ARBA" id="ARBA00022642"/>
    </source>
</evidence>
<dbReference type="AlphaFoldDB" id="A0A9D1MWB5"/>
<dbReference type="SMART" id="SM00471">
    <property type="entry name" value="HDc"/>
    <property type="match status" value="1"/>
</dbReference>
<dbReference type="NCBIfam" id="TIGR00482">
    <property type="entry name" value="nicotinate (nicotinamide) nucleotide adenylyltransferase"/>
    <property type="match status" value="1"/>
</dbReference>
<dbReference type="Pfam" id="PF01467">
    <property type="entry name" value="CTP_transf_like"/>
    <property type="match status" value="1"/>
</dbReference>
<dbReference type="InterPro" id="IPR003607">
    <property type="entry name" value="HD/PDEase_dom"/>
</dbReference>
<name>A0A9D1MWB5_9BACT</name>
<gene>
    <name evidence="15 17" type="primary">nadD</name>
    <name evidence="17" type="ORF">IAC72_01325</name>
</gene>
<evidence type="ECO:0000256" key="5">
    <source>
        <dbReference type="ARBA" id="ARBA00022679"/>
    </source>
</evidence>
<evidence type="ECO:0000256" key="10">
    <source>
        <dbReference type="ARBA" id="ARBA00022840"/>
    </source>
</evidence>
<evidence type="ECO:0000256" key="3">
    <source>
        <dbReference type="ARBA" id="ARBA00009014"/>
    </source>
</evidence>
<evidence type="ECO:0000256" key="14">
    <source>
        <dbReference type="ARBA" id="ARBA00049417"/>
    </source>
</evidence>
<evidence type="ECO:0000256" key="7">
    <source>
        <dbReference type="ARBA" id="ARBA00022723"/>
    </source>
</evidence>
<dbReference type="PANTHER" id="PTHR39321">
    <property type="entry name" value="NICOTINATE-NUCLEOTIDE ADENYLYLTRANSFERASE-RELATED"/>
    <property type="match status" value="1"/>
</dbReference>
<dbReference type="InterPro" id="IPR004821">
    <property type="entry name" value="Cyt_trans-like"/>
</dbReference>
<reference evidence="17" key="1">
    <citation type="submission" date="2020-10" db="EMBL/GenBank/DDBJ databases">
        <authorList>
            <person name="Gilroy R."/>
        </authorList>
    </citation>
    <scope>NUCLEOTIDE SEQUENCE</scope>
    <source>
        <strain evidence="17">ChiHjej12B11-7776</strain>
    </source>
</reference>
<evidence type="ECO:0000256" key="11">
    <source>
        <dbReference type="ARBA" id="ARBA00023004"/>
    </source>
</evidence>
<dbReference type="EMBL" id="DVOC01000025">
    <property type="protein sequence ID" value="HIU90643.1"/>
    <property type="molecule type" value="Genomic_DNA"/>
</dbReference>
<comment type="pathway">
    <text evidence="2 15">Cofactor biosynthesis; NAD(+) biosynthesis; deamido-NAD(+) from nicotinate D-ribonucleotide: step 1/1.</text>
</comment>
<evidence type="ECO:0000259" key="16">
    <source>
        <dbReference type="PROSITE" id="PS51831"/>
    </source>
</evidence>
<dbReference type="GO" id="GO:0008803">
    <property type="term" value="F:bis(5'-nucleosyl)-tetraphosphatase (symmetrical) activity"/>
    <property type="evidence" value="ECO:0007669"/>
    <property type="project" value="UniProtKB-EC"/>
</dbReference>
<comment type="catalytic activity">
    <reaction evidence="14">
        <text>P(1),P(4)-bis(5'-adenosyl) tetraphosphate + H2O = 2 ADP + 2 H(+)</text>
        <dbReference type="Rhea" id="RHEA:24252"/>
        <dbReference type="ChEBI" id="CHEBI:15377"/>
        <dbReference type="ChEBI" id="CHEBI:15378"/>
        <dbReference type="ChEBI" id="CHEBI:58141"/>
        <dbReference type="ChEBI" id="CHEBI:456216"/>
        <dbReference type="EC" id="3.6.1.41"/>
    </reaction>
</comment>
<dbReference type="NCBIfam" id="TIGR00125">
    <property type="entry name" value="cyt_tran_rel"/>
    <property type="match status" value="1"/>
</dbReference>
<evidence type="ECO:0000256" key="13">
    <source>
        <dbReference type="ARBA" id="ARBA00048721"/>
    </source>
</evidence>
<sequence>MKVAIFGGTFNPPHNTHVKIARAAAEICDKLIVMPCGIPPHKSCDVDAEVRLRLARLAFPFACVSNSEIKKQGKSYTVETLREIKEQYPSAQLLLVIGGDSLRDFDGWYRPDEICRLATLVVAHRSHKTFEKTVEHVKRKYGAQVVFLDVQPDDVSSTEIRLRCQFGLDNPSLPAEVARYIEQNHLYQKFLPMTQKVKEYLTDERFRHTFYVVKRGMELAEKQKLSPEDQDKVFVACLLHDCAKYVPPERYGDYGFEKPADMPPPVVHSFLGALVAKRDFGITDEEILSAIAFHTTGCPDMSVLQKIVYVADKTEQTRPYPLSHLISGSLDCQLKKCLWEANGYTQKTQKKNIYPLSLKTLEFYFPNSVK</sequence>
<dbReference type="CDD" id="cd02165">
    <property type="entry name" value="NMNAT"/>
    <property type="match status" value="1"/>
</dbReference>
<dbReference type="InterPro" id="IPR014729">
    <property type="entry name" value="Rossmann-like_a/b/a_fold"/>
</dbReference>
<protein>
    <recommendedName>
        <fullName evidence="15">Probable nicotinate-nucleotide adenylyltransferase</fullName>
        <ecNumber evidence="15">2.7.7.18</ecNumber>
    </recommendedName>
    <alternativeName>
        <fullName evidence="15">Deamido-NAD(+) diphosphorylase</fullName>
    </alternativeName>
    <alternativeName>
        <fullName evidence="15">Deamido-NAD(+) pyrophosphorylase</fullName>
    </alternativeName>
    <alternativeName>
        <fullName evidence="15">Nicotinate mononucleotide adenylyltransferase</fullName>
        <shortName evidence="15">NaMN adenylyltransferase</shortName>
    </alternativeName>
</protein>
<evidence type="ECO:0000256" key="8">
    <source>
        <dbReference type="ARBA" id="ARBA00022741"/>
    </source>
</evidence>
<keyword evidence="4 15" id="KW-0662">Pyridine nucleotide biosynthesis</keyword>
<dbReference type="GO" id="GO:0004515">
    <property type="term" value="F:nicotinate-nucleotide adenylyltransferase activity"/>
    <property type="evidence" value="ECO:0007669"/>
    <property type="project" value="UniProtKB-UniRule"/>
</dbReference>
<dbReference type="PROSITE" id="PS51831">
    <property type="entry name" value="HD"/>
    <property type="match status" value="1"/>
</dbReference>
<keyword evidence="10 15" id="KW-0067">ATP-binding</keyword>
<keyword evidence="5 15" id="KW-0808">Transferase</keyword>
<keyword evidence="8 15" id="KW-0547">Nucleotide-binding</keyword>
<evidence type="ECO:0000256" key="15">
    <source>
        <dbReference type="HAMAP-Rule" id="MF_00244"/>
    </source>
</evidence>
<dbReference type="CDD" id="cd00077">
    <property type="entry name" value="HDc"/>
    <property type="match status" value="1"/>
</dbReference>
<dbReference type="InterPro" id="IPR005249">
    <property type="entry name" value="YqeK"/>
</dbReference>
<dbReference type="Gene3D" id="1.10.3210.10">
    <property type="entry name" value="Hypothetical protein af1432"/>
    <property type="match status" value="1"/>
</dbReference>
<feature type="domain" description="HD" evidence="16">
    <location>
        <begin position="205"/>
        <end position="317"/>
    </location>
</feature>
<dbReference type="PANTHER" id="PTHR39321:SF3">
    <property type="entry name" value="PHOSPHOPANTETHEINE ADENYLYLTRANSFERASE"/>
    <property type="match status" value="1"/>
</dbReference>
<dbReference type="InterPro" id="IPR005248">
    <property type="entry name" value="NadD/NMNAT"/>
</dbReference>
<dbReference type="Gene3D" id="3.40.50.620">
    <property type="entry name" value="HUPs"/>
    <property type="match status" value="1"/>
</dbReference>
<proteinExistence type="inferred from homology"/>
<organism evidence="17 18">
    <name type="scientific">Candidatus Fimimonas merdipullorum</name>
    <dbReference type="NCBI Taxonomy" id="2840822"/>
    <lineage>
        <taxon>Bacteria</taxon>
        <taxon>Pseudomonadati</taxon>
        <taxon>Myxococcota</taxon>
        <taxon>Myxococcia</taxon>
        <taxon>Myxococcales</taxon>
        <taxon>Cystobacterineae</taxon>
        <taxon>Myxococcaceae</taxon>
        <taxon>Myxococcaceae incertae sedis</taxon>
        <taxon>Candidatus Fimimonas</taxon>
    </lineage>
</organism>
<evidence type="ECO:0000256" key="12">
    <source>
        <dbReference type="ARBA" id="ARBA00023027"/>
    </source>
</evidence>
<reference evidence="17" key="2">
    <citation type="journal article" date="2021" name="PeerJ">
        <title>Extensive microbial diversity within the chicken gut microbiome revealed by metagenomics and culture.</title>
        <authorList>
            <person name="Gilroy R."/>
            <person name="Ravi A."/>
            <person name="Getino M."/>
            <person name="Pursley I."/>
            <person name="Horton D.L."/>
            <person name="Alikhan N.F."/>
            <person name="Baker D."/>
            <person name="Gharbi K."/>
            <person name="Hall N."/>
            <person name="Watson M."/>
            <person name="Adriaenssens E.M."/>
            <person name="Foster-Nyarko E."/>
            <person name="Jarju S."/>
            <person name="Secka A."/>
            <person name="Antonio M."/>
            <person name="Oren A."/>
            <person name="Chaudhuri R.R."/>
            <person name="La Ragione R."/>
            <person name="Hildebrand F."/>
            <person name="Pallen M.J."/>
        </authorList>
    </citation>
    <scope>NUCLEOTIDE SEQUENCE</scope>
    <source>
        <strain evidence="17">ChiHjej12B11-7776</strain>
    </source>
</reference>
<dbReference type="EC" id="2.7.7.18" evidence="15"/>
<keyword evidence="7" id="KW-0479">Metal-binding</keyword>
<evidence type="ECO:0000256" key="6">
    <source>
        <dbReference type="ARBA" id="ARBA00022695"/>
    </source>
</evidence>
<dbReference type="GO" id="GO:0046872">
    <property type="term" value="F:metal ion binding"/>
    <property type="evidence" value="ECO:0007669"/>
    <property type="project" value="UniProtKB-KW"/>
</dbReference>
<keyword evidence="9" id="KW-0378">Hydrolase</keyword>
<dbReference type="Pfam" id="PF01966">
    <property type="entry name" value="HD"/>
    <property type="match status" value="1"/>
</dbReference>
<evidence type="ECO:0000256" key="9">
    <source>
        <dbReference type="ARBA" id="ARBA00022801"/>
    </source>
</evidence>
<evidence type="ECO:0000256" key="2">
    <source>
        <dbReference type="ARBA" id="ARBA00005019"/>
    </source>
</evidence>
<evidence type="ECO:0000313" key="17">
    <source>
        <dbReference type="EMBL" id="HIU90643.1"/>
    </source>
</evidence>
<dbReference type="NCBIfam" id="TIGR00488">
    <property type="entry name" value="bis(5'-nucleosyl)-tetraphosphatase (symmetrical) YqeK"/>
    <property type="match status" value="1"/>
</dbReference>
<dbReference type="Proteomes" id="UP000886852">
    <property type="component" value="Unassembled WGS sequence"/>
</dbReference>
<dbReference type="InterPro" id="IPR006674">
    <property type="entry name" value="HD_domain"/>
</dbReference>
<dbReference type="HAMAP" id="MF_00244">
    <property type="entry name" value="NaMN_adenylyltr"/>
    <property type="match status" value="1"/>
</dbReference>
<dbReference type="GO" id="GO:0005524">
    <property type="term" value="F:ATP binding"/>
    <property type="evidence" value="ECO:0007669"/>
    <property type="project" value="UniProtKB-KW"/>
</dbReference>